<protein>
    <submittedName>
        <fullName evidence="3">Integrase</fullName>
    </submittedName>
</protein>
<evidence type="ECO:0000256" key="1">
    <source>
        <dbReference type="SAM" id="Coils"/>
    </source>
</evidence>
<dbReference type="InterPro" id="IPR025827">
    <property type="entry name" value="Zn_ribbon_recom_dom"/>
</dbReference>
<dbReference type="InterPro" id="IPR050639">
    <property type="entry name" value="SSR_resolvase"/>
</dbReference>
<evidence type="ECO:0000313" key="3">
    <source>
        <dbReference type="EMBL" id="DAE23974.1"/>
    </source>
</evidence>
<dbReference type="InterPro" id="IPR011109">
    <property type="entry name" value="DNA_bind_recombinase_dom"/>
</dbReference>
<organism evidence="3">
    <name type="scientific">Siphoviridae sp. ctAnS47</name>
    <dbReference type="NCBI Taxonomy" id="2826183"/>
    <lineage>
        <taxon>Viruses</taxon>
        <taxon>Duplodnaviria</taxon>
        <taxon>Heunggongvirae</taxon>
        <taxon>Uroviricota</taxon>
        <taxon>Caudoviricetes</taxon>
    </lineage>
</organism>
<dbReference type="EMBL" id="BK015764">
    <property type="protein sequence ID" value="DAE23974.1"/>
    <property type="molecule type" value="Genomic_DNA"/>
</dbReference>
<reference evidence="3" key="1">
    <citation type="journal article" date="2021" name="Proc. Natl. Acad. Sci. U.S.A.">
        <title>A Catalog of Tens of Thousands of Viruses from Human Metagenomes Reveals Hidden Associations with Chronic Diseases.</title>
        <authorList>
            <person name="Tisza M.J."/>
            <person name="Buck C.B."/>
        </authorList>
    </citation>
    <scope>NUCLEOTIDE SEQUENCE</scope>
    <source>
        <strain evidence="3">CtAnS47</strain>
    </source>
</reference>
<dbReference type="Gene3D" id="3.40.50.1390">
    <property type="entry name" value="Resolvase, N-terminal catalytic domain"/>
    <property type="match status" value="1"/>
</dbReference>
<dbReference type="Pfam" id="PF13408">
    <property type="entry name" value="Zn_ribbon_recom"/>
    <property type="match status" value="1"/>
</dbReference>
<dbReference type="InterPro" id="IPR038109">
    <property type="entry name" value="DNA_bind_recomb_sf"/>
</dbReference>
<dbReference type="Gene3D" id="3.90.1750.20">
    <property type="entry name" value="Putative Large Serine Recombinase, Chain B, Domain 2"/>
    <property type="match status" value="1"/>
</dbReference>
<dbReference type="SUPFAM" id="SSF53041">
    <property type="entry name" value="Resolvase-like"/>
    <property type="match status" value="1"/>
</dbReference>
<feature type="coiled-coil region" evidence="1">
    <location>
        <begin position="390"/>
        <end position="440"/>
    </location>
</feature>
<accession>A0A8S5QXR0</accession>
<sequence length="545" mass="63360">MNNKRQSYNAEEKITALYCRLSRDDELQGDSNSIINQKAILQKYADDNGFRNTTLFVDDGYSGTTFDRPDWNRLMGLVDEGRVGTIIVKDMSRLGRDYLKVGMYTEMVFPNADIRFIAINNGVDSANQSENDMTPFINIFNEFYAKDTSRKIRAVFKAKGQSGKPLSTNPPYGYVKDPEDKTHWLVDEDAAEVVREIFRLCVQGYGVSQIAKEITKRHIMNPTAYAKANSRTIPDNRSDDTDYIWRDSTISQMLSRPEYLGHTVNFKTYRKSYKQKKQLKRDPSEWQIFENTHEAIVDRETYDIVQRIRNGRRRRTPMGEMPLLSGMVFCADCGAKLYQVRSTTFKPGQEYMVCATYRKKGKDQCTSHQIRNSVIEEFLLDGIRSMTAYVREHEDEFVEMVTKLSKAETEKALRDEKRELEQAEARVHKLDTIIQRLYEDNVEGKISDERFAKMSENYESEQKSLKRRTIELRSSIAIQKENCINVNSFVALVRKHTDIQELNAEVIREFVERVEVFQPVRVGGRRVQRLRIVWNCIGEFTPPQP</sequence>
<dbReference type="Pfam" id="PF14287">
    <property type="entry name" value="DUF4368"/>
    <property type="match status" value="1"/>
</dbReference>
<dbReference type="Pfam" id="PF00239">
    <property type="entry name" value="Resolvase"/>
    <property type="match status" value="1"/>
</dbReference>
<dbReference type="CDD" id="cd03770">
    <property type="entry name" value="SR_TndX_transposase"/>
    <property type="match status" value="1"/>
</dbReference>
<proteinExistence type="predicted"/>
<feature type="domain" description="Recombinase" evidence="2">
    <location>
        <begin position="171"/>
        <end position="315"/>
    </location>
</feature>
<dbReference type="PROSITE" id="PS51737">
    <property type="entry name" value="RECOMBINASE_DNA_BIND"/>
    <property type="match status" value="1"/>
</dbReference>
<dbReference type="PANTHER" id="PTHR30461">
    <property type="entry name" value="DNA-INVERTASE FROM LAMBDOID PROPHAGE"/>
    <property type="match status" value="1"/>
</dbReference>
<dbReference type="GO" id="GO:0000150">
    <property type="term" value="F:DNA strand exchange activity"/>
    <property type="evidence" value="ECO:0007669"/>
    <property type="project" value="InterPro"/>
</dbReference>
<dbReference type="InterPro" id="IPR036162">
    <property type="entry name" value="Resolvase-like_N_sf"/>
</dbReference>
<dbReference type="GO" id="GO:0003677">
    <property type="term" value="F:DNA binding"/>
    <property type="evidence" value="ECO:0007669"/>
    <property type="project" value="InterPro"/>
</dbReference>
<dbReference type="SMART" id="SM00857">
    <property type="entry name" value="Resolvase"/>
    <property type="match status" value="1"/>
</dbReference>
<dbReference type="Pfam" id="PF07508">
    <property type="entry name" value="Recombinase"/>
    <property type="match status" value="1"/>
</dbReference>
<dbReference type="InterPro" id="IPR006119">
    <property type="entry name" value="Resolv_N"/>
</dbReference>
<keyword evidence="1" id="KW-0175">Coiled coil</keyword>
<dbReference type="InterPro" id="IPR025378">
    <property type="entry name" value="DUF4368"/>
</dbReference>
<name>A0A8S5QXR0_9CAUD</name>
<evidence type="ECO:0000259" key="2">
    <source>
        <dbReference type="PROSITE" id="PS51737"/>
    </source>
</evidence>
<dbReference type="PANTHER" id="PTHR30461:SF23">
    <property type="entry name" value="DNA RECOMBINASE-RELATED"/>
    <property type="match status" value="1"/>
</dbReference>